<feature type="region of interest" description="Disordered" evidence="1">
    <location>
        <begin position="15"/>
        <end position="58"/>
    </location>
</feature>
<organism evidence="3">
    <name type="scientific">Escherichia coli</name>
    <dbReference type="NCBI Taxonomy" id="562"/>
    <lineage>
        <taxon>Bacteria</taxon>
        <taxon>Pseudomonadati</taxon>
        <taxon>Pseudomonadota</taxon>
        <taxon>Gammaproteobacteria</taxon>
        <taxon>Enterobacterales</taxon>
        <taxon>Enterobacteriaceae</taxon>
        <taxon>Escherichia</taxon>
    </lineage>
</organism>
<feature type="transmembrane region" description="Helical" evidence="2">
    <location>
        <begin position="86"/>
        <end position="103"/>
    </location>
</feature>
<evidence type="ECO:0000256" key="1">
    <source>
        <dbReference type="SAM" id="MobiDB-lite"/>
    </source>
</evidence>
<accession>E9LMH5</accession>
<evidence type="ECO:0000313" key="3">
    <source>
        <dbReference type="EMBL" id="ADW79808.1"/>
    </source>
</evidence>
<evidence type="ECO:0000256" key="2">
    <source>
        <dbReference type="SAM" id="Phobius"/>
    </source>
</evidence>
<name>E9LMH5_ECOLX</name>
<keyword evidence="2" id="KW-1133">Transmembrane helix</keyword>
<keyword evidence="2" id="KW-0812">Transmembrane</keyword>
<geneLocation type="plasmid" evidence="3">
    <name>pPWD4_103</name>
</geneLocation>
<keyword evidence="3" id="KW-0614">Plasmid</keyword>
<keyword evidence="2" id="KW-0472">Membrane</keyword>
<sequence>MWSCMYPRKVRLRRIGRSAAADRQRQQRHQAQWPYTPSGVQGAPHPARPEKTDGTTTACGGHWYTTPAQVKTEKTARHPQSKKVKFLHFFTLIFRADLVIMVIK</sequence>
<reference evidence="3" key="1">
    <citation type="journal article" date="2011" name="Plasmid">
        <title>Comparative genomics and phylogeny of the IncI1 plasmids: a common plasmid type among porcine enterotoxigenic Escherichia coli.</title>
        <authorList>
            <person name="Johnson T.J."/>
            <person name="Shepard S.M."/>
            <person name="Rivet B."/>
            <person name="Danzeisen J.L."/>
            <person name="Carattoli A."/>
        </authorList>
    </citation>
    <scope>NUCLEOTIDE SEQUENCE</scope>
    <source>
        <strain evidence="3">PWD4</strain>
        <plasmid evidence="3">pPWD4_103</plasmid>
    </source>
</reference>
<gene>
    <name evidence="3" type="ORF">PWD4IncI1_52</name>
</gene>
<protein>
    <submittedName>
        <fullName evidence="3">Uncharacterized protein</fullName>
    </submittedName>
</protein>
<dbReference type="EMBL" id="HQ114284">
    <property type="protein sequence ID" value="ADW79808.1"/>
    <property type="molecule type" value="Genomic_DNA"/>
</dbReference>
<proteinExistence type="predicted"/>
<dbReference type="AlphaFoldDB" id="E9LMH5"/>